<sequence length="156" mass="17474">MSSEDNKQVVARFVEVCQNRHDLGFADEIFHPDFANHYAPEGRPIAADRDGPAAGFQSFYGQLLEGFPDATMEINEQLAERDLVATRKTFRGTHRGELWGHPASGNKVEWEFIDIFRVRDGKLIEHWTSMDIAALRRQLEPSAADRSAPSGSTDSA</sequence>
<comment type="caution">
    <text evidence="1">The sequence shown here is derived from an EMBL/GenBank/DDBJ whole genome shotgun (WGS) entry which is preliminary data.</text>
</comment>
<dbReference type="InterPro" id="IPR032710">
    <property type="entry name" value="NTF2-like_dom_sf"/>
</dbReference>
<dbReference type="PANTHER" id="PTHR38436">
    <property type="entry name" value="POLYKETIDE CYCLASE SNOAL-LIKE DOMAIN"/>
    <property type="match status" value="1"/>
</dbReference>
<proteinExistence type="predicted"/>
<dbReference type="EMBL" id="BAABAB010000022">
    <property type="protein sequence ID" value="GAA3627986.1"/>
    <property type="molecule type" value="Genomic_DNA"/>
</dbReference>
<organism evidence="1 2">
    <name type="scientific">Microlunatus ginsengisoli</name>
    <dbReference type="NCBI Taxonomy" id="363863"/>
    <lineage>
        <taxon>Bacteria</taxon>
        <taxon>Bacillati</taxon>
        <taxon>Actinomycetota</taxon>
        <taxon>Actinomycetes</taxon>
        <taxon>Propionibacteriales</taxon>
        <taxon>Propionibacteriaceae</taxon>
        <taxon>Microlunatus</taxon>
    </lineage>
</organism>
<dbReference type="Proteomes" id="UP001501490">
    <property type="component" value="Unassembled WGS sequence"/>
</dbReference>
<dbReference type="SUPFAM" id="SSF54427">
    <property type="entry name" value="NTF2-like"/>
    <property type="match status" value="1"/>
</dbReference>
<keyword evidence="2" id="KW-1185">Reference proteome</keyword>
<dbReference type="RefSeq" id="WP_344806468.1">
    <property type="nucleotide sequence ID" value="NZ_BAABAB010000022.1"/>
</dbReference>
<accession>A0ABP7AA02</accession>
<dbReference type="PANTHER" id="PTHR38436:SF1">
    <property type="entry name" value="ESTER CYCLASE"/>
    <property type="match status" value="1"/>
</dbReference>
<dbReference type="Gene3D" id="3.10.450.50">
    <property type="match status" value="1"/>
</dbReference>
<protein>
    <recommendedName>
        <fullName evidence="3">Ester cyclase</fullName>
    </recommendedName>
</protein>
<name>A0ABP7AA02_9ACTN</name>
<evidence type="ECO:0008006" key="3">
    <source>
        <dbReference type="Google" id="ProtNLM"/>
    </source>
</evidence>
<evidence type="ECO:0000313" key="1">
    <source>
        <dbReference type="EMBL" id="GAA3627986.1"/>
    </source>
</evidence>
<gene>
    <name evidence="1" type="ORF">GCM10022236_32890</name>
</gene>
<reference evidence="2" key="1">
    <citation type="journal article" date="2019" name="Int. J. Syst. Evol. Microbiol.">
        <title>The Global Catalogue of Microorganisms (GCM) 10K type strain sequencing project: providing services to taxonomists for standard genome sequencing and annotation.</title>
        <authorList>
            <consortium name="The Broad Institute Genomics Platform"/>
            <consortium name="The Broad Institute Genome Sequencing Center for Infectious Disease"/>
            <person name="Wu L."/>
            <person name="Ma J."/>
        </authorList>
    </citation>
    <scope>NUCLEOTIDE SEQUENCE [LARGE SCALE GENOMIC DNA]</scope>
    <source>
        <strain evidence="2">JCM 16929</strain>
    </source>
</reference>
<dbReference type="Pfam" id="PF07366">
    <property type="entry name" value="SnoaL"/>
    <property type="match status" value="1"/>
</dbReference>
<evidence type="ECO:0000313" key="2">
    <source>
        <dbReference type="Proteomes" id="UP001501490"/>
    </source>
</evidence>
<dbReference type="InterPro" id="IPR009959">
    <property type="entry name" value="Cyclase_SnoaL-like"/>
</dbReference>